<dbReference type="InterPro" id="IPR001806">
    <property type="entry name" value="Small_GTPase"/>
</dbReference>
<evidence type="ECO:0000256" key="1">
    <source>
        <dbReference type="ARBA" id="ARBA00008344"/>
    </source>
</evidence>
<keyword evidence="5" id="KW-1185">Reference proteome</keyword>
<dbReference type="Pfam" id="PF00071">
    <property type="entry name" value="Ras"/>
    <property type="match status" value="1"/>
</dbReference>
<dbReference type="SMART" id="SM00175">
    <property type="entry name" value="RAB"/>
    <property type="match status" value="1"/>
</dbReference>
<dbReference type="Proteomes" id="UP000515163">
    <property type="component" value="Unplaced"/>
</dbReference>
<dbReference type="EC" id="3.6.5.2" evidence="2"/>
<comment type="similarity">
    <text evidence="1">Belongs to the small GTPase superfamily. Ras family.</text>
</comment>
<dbReference type="GeneID" id="116309000"/>
<dbReference type="NCBIfam" id="TIGR00231">
    <property type="entry name" value="small_GTP"/>
    <property type="match status" value="1"/>
</dbReference>
<dbReference type="AlphaFoldDB" id="A0A6P8J5I6"/>
<dbReference type="Gene3D" id="3.40.50.300">
    <property type="entry name" value="P-loop containing nucleotide triphosphate hydrolases"/>
    <property type="match status" value="1"/>
</dbReference>
<evidence type="ECO:0000256" key="2">
    <source>
        <dbReference type="ARBA" id="ARBA00011984"/>
    </source>
</evidence>
<evidence type="ECO:0000256" key="4">
    <source>
        <dbReference type="ARBA" id="ARBA00048098"/>
    </source>
</evidence>
<comment type="catalytic activity">
    <reaction evidence="4">
        <text>GTP + H2O = GDP + phosphate + H(+)</text>
        <dbReference type="Rhea" id="RHEA:19669"/>
        <dbReference type="ChEBI" id="CHEBI:15377"/>
        <dbReference type="ChEBI" id="CHEBI:15378"/>
        <dbReference type="ChEBI" id="CHEBI:37565"/>
        <dbReference type="ChEBI" id="CHEBI:43474"/>
        <dbReference type="ChEBI" id="CHEBI:58189"/>
        <dbReference type="EC" id="3.6.5.2"/>
    </reaction>
</comment>
<organism evidence="5 6">
    <name type="scientific">Actinia tenebrosa</name>
    <name type="common">Australian red waratah sea anemone</name>
    <dbReference type="NCBI Taxonomy" id="6105"/>
    <lineage>
        <taxon>Eukaryota</taxon>
        <taxon>Metazoa</taxon>
        <taxon>Cnidaria</taxon>
        <taxon>Anthozoa</taxon>
        <taxon>Hexacorallia</taxon>
        <taxon>Actiniaria</taxon>
        <taxon>Actiniidae</taxon>
        <taxon>Actinia</taxon>
    </lineage>
</organism>
<dbReference type="RefSeq" id="XP_031575386.1">
    <property type="nucleotide sequence ID" value="XM_031719526.1"/>
</dbReference>
<dbReference type="PROSITE" id="PS51419">
    <property type="entry name" value="RAB"/>
    <property type="match status" value="1"/>
</dbReference>
<evidence type="ECO:0000313" key="5">
    <source>
        <dbReference type="Proteomes" id="UP000515163"/>
    </source>
</evidence>
<dbReference type="InParanoid" id="A0A6P8J5I6"/>
<evidence type="ECO:0000313" key="6">
    <source>
        <dbReference type="RefSeq" id="XP_031575386.1"/>
    </source>
</evidence>
<dbReference type="PANTHER" id="PTHR45704">
    <property type="entry name" value="RAS-LIKE FAMILY MEMBER 11"/>
    <property type="match status" value="1"/>
</dbReference>
<accession>A0A6P8J5I6</accession>
<dbReference type="OrthoDB" id="18798at2759"/>
<reference evidence="6" key="1">
    <citation type="submission" date="2025-08" db="UniProtKB">
        <authorList>
            <consortium name="RefSeq"/>
        </authorList>
    </citation>
    <scope>IDENTIFICATION</scope>
    <source>
        <tissue evidence="6">Tentacle</tissue>
    </source>
</reference>
<proteinExistence type="inferred from homology"/>
<keyword evidence="3" id="KW-0378">Hydrolase</keyword>
<evidence type="ECO:0000256" key="3">
    <source>
        <dbReference type="ARBA" id="ARBA00022801"/>
    </source>
</evidence>
<dbReference type="InterPro" id="IPR027417">
    <property type="entry name" value="P-loop_NTPase"/>
</dbReference>
<name>A0A6P8J5I6_ACTTE</name>
<dbReference type="SUPFAM" id="SSF52540">
    <property type="entry name" value="P-loop containing nucleoside triphosphate hydrolases"/>
    <property type="match status" value="1"/>
</dbReference>
<dbReference type="GO" id="GO:0003925">
    <property type="term" value="F:G protein activity"/>
    <property type="evidence" value="ECO:0007669"/>
    <property type="project" value="UniProtKB-EC"/>
</dbReference>
<sequence>MRSRKVNQVHSDIKSIRIVLLGLEGVGKSAFLVRFLTRRFIGEYDQTLESSYKHIVELDGVAVCLDILDTAGEITNCKLQQCKIQGDVFVILYSIADKETFRQATKIGRYLNHFKSPGAPTAMVLVGNKNDLEHFRQVESSQGREFSSELECLFKEISISERTGYEEVNDVIHGALRQYLAIDQPDKKKKLDRRENSSVSYLSKMKEGLMKRTGSIRRKSVAF</sequence>
<dbReference type="InterPro" id="IPR051065">
    <property type="entry name" value="Ras-related_GTPase"/>
</dbReference>
<dbReference type="GO" id="GO:0005525">
    <property type="term" value="F:GTP binding"/>
    <property type="evidence" value="ECO:0007669"/>
    <property type="project" value="InterPro"/>
</dbReference>
<dbReference type="InterPro" id="IPR005225">
    <property type="entry name" value="Small_GTP-bd"/>
</dbReference>
<dbReference type="KEGG" id="aten:116309000"/>
<dbReference type="SMART" id="SM00173">
    <property type="entry name" value="RAS"/>
    <property type="match status" value="1"/>
</dbReference>
<gene>
    <name evidence="6" type="primary">LOC116309000</name>
</gene>
<dbReference type="PRINTS" id="PR00449">
    <property type="entry name" value="RASTRNSFRMNG"/>
</dbReference>
<protein>
    <recommendedName>
        <fullName evidence="2">small monomeric GTPase</fullName>
        <ecNumber evidence="2">3.6.5.2</ecNumber>
    </recommendedName>
</protein>
<dbReference type="PROSITE" id="PS51421">
    <property type="entry name" value="RAS"/>
    <property type="match status" value="1"/>
</dbReference>
<dbReference type="SMART" id="SM00174">
    <property type="entry name" value="RHO"/>
    <property type="match status" value="1"/>
</dbReference>